<dbReference type="OrthoDB" id="5061070at2759"/>
<dbReference type="EMBL" id="KN823113">
    <property type="protein sequence ID" value="KIO22293.1"/>
    <property type="molecule type" value="Genomic_DNA"/>
</dbReference>
<proteinExistence type="predicted"/>
<accession>A0A0C3KLN8</accession>
<evidence type="ECO:0000313" key="3">
    <source>
        <dbReference type="EMBL" id="KIO22293.1"/>
    </source>
</evidence>
<evidence type="ECO:0000313" key="4">
    <source>
        <dbReference type="Proteomes" id="UP000054248"/>
    </source>
</evidence>
<feature type="compositionally biased region" description="Polar residues" evidence="1">
    <location>
        <begin position="18"/>
        <end position="29"/>
    </location>
</feature>
<evidence type="ECO:0000256" key="2">
    <source>
        <dbReference type="SAM" id="Phobius"/>
    </source>
</evidence>
<keyword evidence="2" id="KW-0472">Membrane</keyword>
<keyword evidence="4" id="KW-1185">Reference proteome</keyword>
<organism evidence="3 4">
    <name type="scientific">Tulasnella calospora MUT 4182</name>
    <dbReference type="NCBI Taxonomy" id="1051891"/>
    <lineage>
        <taxon>Eukaryota</taxon>
        <taxon>Fungi</taxon>
        <taxon>Dikarya</taxon>
        <taxon>Basidiomycota</taxon>
        <taxon>Agaricomycotina</taxon>
        <taxon>Agaricomycetes</taxon>
        <taxon>Cantharellales</taxon>
        <taxon>Tulasnellaceae</taxon>
        <taxon>Tulasnella</taxon>
    </lineage>
</organism>
<name>A0A0C3KLN8_9AGAM</name>
<feature type="transmembrane region" description="Helical" evidence="2">
    <location>
        <begin position="74"/>
        <end position="97"/>
    </location>
</feature>
<dbReference type="HOGENOM" id="CLU_1295250_0_0_1"/>
<gene>
    <name evidence="3" type="ORF">M407DRAFT_216696</name>
</gene>
<feature type="region of interest" description="Disordered" evidence="1">
    <location>
        <begin position="1"/>
        <end position="29"/>
    </location>
</feature>
<feature type="transmembrane region" description="Helical" evidence="2">
    <location>
        <begin position="44"/>
        <end position="62"/>
    </location>
</feature>
<evidence type="ECO:0000256" key="1">
    <source>
        <dbReference type="SAM" id="MobiDB-lite"/>
    </source>
</evidence>
<keyword evidence="2" id="KW-0812">Transmembrane</keyword>
<dbReference type="Proteomes" id="UP000054248">
    <property type="component" value="Unassembled WGS sequence"/>
</dbReference>
<sequence length="213" mass="24272">MSDSNDSSSWDNIPPAASGTTHPETGSDQNSIFMQTYTARRRQILDVLNVLTSLGNVLRLLIKSRRRGRVAAAHVFLLMIWSVLANAFYMSCLMSFWCSNIAKKQFKRWEIITKKKIESICQGEDRPCTQNEDYFFHYRSKLLVKYKAIYQGSKGHGSIFGLSREDPHNVRQLVNEAIAALTRLNIHGLKSDNLVKLFPENKMDPALEIMSEA</sequence>
<protein>
    <submittedName>
        <fullName evidence="3">Uncharacterized protein</fullName>
    </submittedName>
</protein>
<feature type="compositionally biased region" description="Low complexity" evidence="1">
    <location>
        <begin position="1"/>
        <end position="12"/>
    </location>
</feature>
<reference evidence="4" key="2">
    <citation type="submission" date="2015-01" db="EMBL/GenBank/DDBJ databases">
        <title>Evolutionary Origins and Diversification of the Mycorrhizal Mutualists.</title>
        <authorList>
            <consortium name="DOE Joint Genome Institute"/>
            <consortium name="Mycorrhizal Genomics Consortium"/>
            <person name="Kohler A."/>
            <person name="Kuo A."/>
            <person name="Nagy L.G."/>
            <person name="Floudas D."/>
            <person name="Copeland A."/>
            <person name="Barry K.W."/>
            <person name="Cichocki N."/>
            <person name="Veneault-Fourrey C."/>
            <person name="LaButti K."/>
            <person name="Lindquist E.A."/>
            <person name="Lipzen A."/>
            <person name="Lundell T."/>
            <person name="Morin E."/>
            <person name="Murat C."/>
            <person name="Riley R."/>
            <person name="Ohm R."/>
            <person name="Sun H."/>
            <person name="Tunlid A."/>
            <person name="Henrissat B."/>
            <person name="Grigoriev I.V."/>
            <person name="Hibbett D.S."/>
            <person name="Martin F."/>
        </authorList>
    </citation>
    <scope>NUCLEOTIDE SEQUENCE [LARGE SCALE GENOMIC DNA]</scope>
    <source>
        <strain evidence="4">MUT 4182</strain>
    </source>
</reference>
<reference evidence="3 4" key="1">
    <citation type="submission" date="2014-04" db="EMBL/GenBank/DDBJ databases">
        <authorList>
            <consortium name="DOE Joint Genome Institute"/>
            <person name="Kuo A."/>
            <person name="Girlanda M."/>
            <person name="Perotto S."/>
            <person name="Kohler A."/>
            <person name="Nagy L.G."/>
            <person name="Floudas D."/>
            <person name="Copeland A."/>
            <person name="Barry K.W."/>
            <person name="Cichocki N."/>
            <person name="Veneault-Fourrey C."/>
            <person name="LaButti K."/>
            <person name="Lindquist E.A."/>
            <person name="Lipzen A."/>
            <person name="Lundell T."/>
            <person name="Morin E."/>
            <person name="Murat C."/>
            <person name="Sun H."/>
            <person name="Tunlid A."/>
            <person name="Henrissat B."/>
            <person name="Grigoriev I.V."/>
            <person name="Hibbett D.S."/>
            <person name="Martin F."/>
            <person name="Nordberg H.P."/>
            <person name="Cantor M.N."/>
            <person name="Hua S.X."/>
        </authorList>
    </citation>
    <scope>NUCLEOTIDE SEQUENCE [LARGE SCALE GENOMIC DNA]</scope>
    <source>
        <strain evidence="3 4">MUT 4182</strain>
    </source>
</reference>
<dbReference type="AlphaFoldDB" id="A0A0C3KLN8"/>
<keyword evidence="2" id="KW-1133">Transmembrane helix</keyword>